<dbReference type="EMBL" id="CM045876">
    <property type="protein sequence ID" value="KAI7942198.1"/>
    <property type="molecule type" value="Genomic_DNA"/>
</dbReference>
<reference evidence="2" key="2">
    <citation type="journal article" date="2018" name="Mol. Plant Microbe Interact.">
        <title>Genome sequence resources for the wheat stripe rust pathogen (Puccinia striiformis f. sp. tritici) and the barley stripe rust pathogen (Puccinia striiformis f. sp. hordei).</title>
        <authorList>
            <person name="Xia C."/>
            <person name="Wang M."/>
            <person name="Yin C."/>
            <person name="Cornejo O.E."/>
            <person name="Hulbert S.H."/>
            <person name="Chen X."/>
        </authorList>
    </citation>
    <scope>NUCLEOTIDE SEQUENCE [LARGE SCALE GENOMIC DNA]</scope>
    <source>
        <strain evidence="2">93-210</strain>
    </source>
</reference>
<accession>A0ACC0E2A4</accession>
<sequence length="581" mass="64190">MSIPDIDDWSKEAERTPVNTPQAPGAQAPPRDRAMDDLSKTLAGWNVQRQPGFTSASHVPYKTAQSLPANMARMVASQSTLGAAILFKLGCPDTDGINHQFKLGVQAHRPLHSNWLAIHSMAWRPSLNRMAALNVDWDATIRARNGKEIVETPNAKKMCCDTQEYMDVNEDIMAITNKDFGPFPGYSQAQKEKENIKKRENKKEKPVRKSFLEKVLAKDCVAQQMVGKGRLELSYREIFAISNGVAEAFKKKISRKKVPVEAGAGKQTSMAEVESEDGSKESDKDNKEPKQSHYMCPLGYIKIGINGKEVQALLDNGSMVNVLQKDLAVRLGLIVTERRMNLKGIGGPENEVLGIPEGVRVRIGNIVRSVHFWVSGSDIQPILGKPFLIDFLASMKYMEAGGETHSINDDKGQTYLVPIIAQGTQKWETTFPTNVTHTSHVATATGTTSDVCILKKQLERKEDCKFVHTTEYQLDGNNKKPSGKSMFDKNELILLDGSFQEPPIVGEFDNLETKEVRILQGITNPLLNAMAVTSADLGVDVAPRLSTGKAIQVFTSQNLTSKDTTEIKQVAFGSKLEKDNH</sequence>
<name>A0ACC0E2A4_9BASI</name>
<evidence type="ECO:0000313" key="1">
    <source>
        <dbReference type="EMBL" id="KAI7942198.1"/>
    </source>
</evidence>
<dbReference type="Proteomes" id="UP001060170">
    <property type="component" value="Chromosome 12"/>
</dbReference>
<keyword evidence="2" id="KW-1185">Reference proteome</keyword>
<reference evidence="1 2" key="3">
    <citation type="journal article" date="2022" name="Microbiol. Spectr.">
        <title>Folding features and dynamics of 3D genome architecture in plant fungal pathogens.</title>
        <authorList>
            <person name="Xia C."/>
        </authorList>
    </citation>
    <scope>NUCLEOTIDE SEQUENCE [LARGE SCALE GENOMIC DNA]</scope>
    <source>
        <strain evidence="1 2">93-210</strain>
    </source>
</reference>
<reference evidence="2" key="1">
    <citation type="journal article" date="2018" name="BMC Genomics">
        <title>Genomic insights into host adaptation between the wheat stripe rust pathogen (Puccinia striiformis f. sp. tritici) and the barley stripe rust pathogen (Puccinia striiformis f. sp. hordei).</title>
        <authorList>
            <person name="Xia C."/>
            <person name="Wang M."/>
            <person name="Yin C."/>
            <person name="Cornejo O.E."/>
            <person name="Hulbert S.H."/>
            <person name="Chen X."/>
        </authorList>
    </citation>
    <scope>NUCLEOTIDE SEQUENCE [LARGE SCALE GENOMIC DNA]</scope>
    <source>
        <strain evidence="2">93-210</strain>
    </source>
</reference>
<organism evidence="1 2">
    <name type="scientific">Puccinia striiformis f. sp. tritici</name>
    <dbReference type="NCBI Taxonomy" id="168172"/>
    <lineage>
        <taxon>Eukaryota</taxon>
        <taxon>Fungi</taxon>
        <taxon>Dikarya</taxon>
        <taxon>Basidiomycota</taxon>
        <taxon>Pucciniomycotina</taxon>
        <taxon>Pucciniomycetes</taxon>
        <taxon>Pucciniales</taxon>
        <taxon>Pucciniaceae</taxon>
        <taxon>Puccinia</taxon>
    </lineage>
</organism>
<comment type="caution">
    <text evidence="1">The sequence shown here is derived from an EMBL/GenBank/DDBJ whole genome shotgun (WGS) entry which is preliminary data.</text>
</comment>
<gene>
    <name evidence="1" type="ORF">MJO28_012225</name>
</gene>
<protein>
    <submittedName>
        <fullName evidence="1">Uncharacterized protein</fullName>
    </submittedName>
</protein>
<evidence type="ECO:0000313" key="2">
    <source>
        <dbReference type="Proteomes" id="UP001060170"/>
    </source>
</evidence>
<proteinExistence type="predicted"/>